<comment type="caution">
    <text evidence="1">The sequence shown here is derived from an EMBL/GenBank/DDBJ whole genome shotgun (WGS) entry which is preliminary data.</text>
</comment>
<proteinExistence type="predicted"/>
<dbReference type="AlphaFoldDB" id="A0A2U1Q1A8"/>
<dbReference type="Gene3D" id="3.20.20.60">
    <property type="entry name" value="Phosphoenolpyruvate-binding domains"/>
    <property type="match status" value="1"/>
</dbReference>
<protein>
    <submittedName>
        <fullName evidence="1">Uncharacterized protein</fullName>
    </submittedName>
</protein>
<evidence type="ECO:0000313" key="1">
    <source>
        <dbReference type="EMBL" id="PWA91808.1"/>
    </source>
</evidence>
<dbReference type="STRING" id="35608.A0A2U1Q1A8"/>
<name>A0A2U1Q1A8_ARTAN</name>
<sequence length="86" mass="9495">MAYVLPYLQDSNCDESFDQEASTPSRISVAKHIVEAGIAFMENVGLTSQAISVLDGIRPQTKNVPSSIKDFTLCLEQELFLCLQLD</sequence>
<dbReference type="OrthoDB" id="425211at2759"/>
<accession>A0A2U1Q1A8</accession>
<gene>
    <name evidence="1" type="ORF">CTI12_AA086710</name>
</gene>
<evidence type="ECO:0000313" key="2">
    <source>
        <dbReference type="Proteomes" id="UP000245207"/>
    </source>
</evidence>
<dbReference type="EMBL" id="PKPP01000516">
    <property type="protein sequence ID" value="PWA91808.1"/>
    <property type="molecule type" value="Genomic_DNA"/>
</dbReference>
<organism evidence="1 2">
    <name type="scientific">Artemisia annua</name>
    <name type="common">Sweet wormwood</name>
    <dbReference type="NCBI Taxonomy" id="35608"/>
    <lineage>
        <taxon>Eukaryota</taxon>
        <taxon>Viridiplantae</taxon>
        <taxon>Streptophyta</taxon>
        <taxon>Embryophyta</taxon>
        <taxon>Tracheophyta</taxon>
        <taxon>Spermatophyta</taxon>
        <taxon>Magnoliopsida</taxon>
        <taxon>eudicotyledons</taxon>
        <taxon>Gunneridae</taxon>
        <taxon>Pentapetalae</taxon>
        <taxon>asterids</taxon>
        <taxon>campanulids</taxon>
        <taxon>Asterales</taxon>
        <taxon>Asteraceae</taxon>
        <taxon>Asteroideae</taxon>
        <taxon>Anthemideae</taxon>
        <taxon>Artemisiinae</taxon>
        <taxon>Artemisia</taxon>
    </lineage>
</organism>
<reference evidence="1 2" key="1">
    <citation type="journal article" date="2018" name="Mol. Plant">
        <title>The genome of Artemisia annua provides insight into the evolution of Asteraceae family and artemisinin biosynthesis.</title>
        <authorList>
            <person name="Shen Q."/>
            <person name="Zhang L."/>
            <person name="Liao Z."/>
            <person name="Wang S."/>
            <person name="Yan T."/>
            <person name="Shi P."/>
            <person name="Liu M."/>
            <person name="Fu X."/>
            <person name="Pan Q."/>
            <person name="Wang Y."/>
            <person name="Lv Z."/>
            <person name="Lu X."/>
            <person name="Zhang F."/>
            <person name="Jiang W."/>
            <person name="Ma Y."/>
            <person name="Chen M."/>
            <person name="Hao X."/>
            <person name="Li L."/>
            <person name="Tang Y."/>
            <person name="Lv G."/>
            <person name="Zhou Y."/>
            <person name="Sun X."/>
            <person name="Brodelius P.E."/>
            <person name="Rose J.K.C."/>
            <person name="Tang K."/>
        </authorList>
    </citation>
    <scope>NUCLEOTIDE SEQUENCE [LARGE SCALE GENOMIC DNA]</scope>
    <source>
        <strain evidence="2">cv. Huhao1</strain>
        <tissue evidence="1">Leaf</tissue>
    </source>
</reference>
<dbReference type="Proteomes" id="UP000245207">
    <property type="component" value="Unassembled WGS sequence"/>
</dbReference>
<keyword evidence="2" id="KW-1185">Reference proteome</keyword>
<dbReference type="InterPro" id="IPR040442">
    <property type="entry name" value="Pyrv_kinase-like_dom_sf"/>
</dbReference>